<gene>
    <name evidence="4" type="primary">tld</name>
    <name evidence="4" type="ORF">COL8621_03389</name>
</gene>
<feature type="domain" description="NAD-dependent epimerase/dehydratase" evidence="3">
    <location>
        <begin position="4"/>
        <end position="239"/>
    </location>
</feature>
<evidence type="ECO:0000259" key="3">
    <source>
        <dbReference type="Pfam" id="PF01370"/>
    </source>
</evidence>
<proteinExistence type="inferred from homology"/>
<keyword evidence="5" id="KW-1185">Reference proteome</keyword>
<dbReference type="InterPro" id="IPR001509">
    <property type="entry name" value="Epimerase_deHydtase"/>
</dbReference>
<name>A0A238KX35_9RHOB</name>
<evidence type="ECO:0000313" key="5">
    <source>
        <dbReference type="Proteomes" id="UP000202922"/>
    </source>
</evidence>
<evidence type="ECO:0000256" key="1">
    <source>
        <dbReference type="ARBA" id="ARBA00005125"/>
    </source>
</evidence>
<dbReference type="EMBL" id="FXYE01000002">
    <property type="protein sequence ID" value="SMX47258.1"/>
    <property type="molecule type" value="Genomic_DNA"/>
</dbReference>
<dbReference type="PANTHER" id="PTHR43000">
    <property type="entry name" value="DTDP-D-GLUCOSE 4,6-DEHYDRATASE-RELATED"/>
    <property type="match status" value="1"/>
</dbReference>
<dbReference type="Proteomes" id="UP000202922">
    <property type="component" value="Unassembled WGS sequence"/>
</dbReference>
<dbReference type="GO" id="GO:0047916">
    <property type="term" value="F:GDP-6-deoxy-D-talose 4-dehydrogenase activity"/>
    <property type="evidence" value="ECO:0007669"/>
    <property type="project" value="UniProtKB-EC"/>
</dbReference>
<keyword evidence="4" id="KW-0560">Oxidoreductase</keyword>
<comment type="pathway">
    <text evidence="1">Bacterial outer membrane biogenesis; LPS O-antigen biosynthesis.</text>
</comment>
<sequence>MARVLITGGAGFIGSHLARACLARGDEVTVIVRASTDLWRLADIAGELDVLPIDLTNSQAVRACLAAKRPEFIFHLAIQTRRAGVPDYSDVMIGYQDDLGALVTLAVAAANADVPPRAFVRCGTLAEYGSGIAPFDEDQREAPLDAYTAALVSGTHYLQMMQSRLPFSGTTARLGLTYGAGQSTGFLVPALIENCLTSNRMELRHPDDMRDLIHVDDVISGLFAISYNRAAAGQVINIATGIAPPVREIAALIAELTGANPKLLHPHKNAGTGGIPDFRAKTEKAKRLLGWQSTIPFGEGLARTVRDAQHRHTSTELTQ</sequence>
<dbReference type="Gene3D" id="3.40.50.720">
    <property type="entry name" value="NAD(P)-binding Rossmann-like Domain"/>
    <property type="match status" value="1"/>
</dbReference>
<dbReference type="EC" id="1.1.1.135" evidence="4"/>
<evidence type="ECO:0000313" key="4">
    <source>
        <dbReference type="EMBL" id="SMX47258.1"/>
    </source>
</evidence>
<accession>A0A238KX35</accession>
<dbReference type="InterPro" id="IPR036291">
    <property type="entry name" value="NAD(P)-bd_dom_sf"/>
</dbReference>
<dbReference type="Gene3D" id="3.90.25.10">
    <property type="entry name" value="UDP-galactose 4-epimerase, domain 1"/>
    <property type="match status" value="1"/>
</dbReference>
<evidence type="ECO:0000256" key="2">
    <source>
        <dbReference type="ARBA" id="ARBA00007637"/>
    </source>
</evidence>
<dbReference type="Pfam" id="PF01370">
    <property type="entry name" value="Epimerase"/>
    <property type="match status" value="1"/>
</dbReference>
<organism evidence="4 5">
    <name type="scientific">Actibacterium lipolyticum</name>
    <dbReference type="NCBI Taxonomy" id="1524263"/>
    <lineage>
        <taxon>Bacteria</taxon>
        <taxon>Pseudomonadati</taxon>
        <taxon>Pseudomonadota</taxon>
        <taxon>Alphaproteobacteria</taxon>
        <taxon>Rhodobacterales</taxon>
        <taxon>Roseobacteraceae</taxon>
        <taxon>Actibacterium</taxon>
    </lineage>
</organism>
<comment type="similarity">
    <text evidence="2">Belongs to the NAD(P)-dependent epimerase/dehydratase family.</text>
</comment>
<dbReference type="RefSeq" id="WP_093968405.1">
    <property type="nucleotide sequence ID" value="NZ_FXYE01000002.1"/>
</dbReference>
<dbReference type="AlphaFoldDB" id="A0A238KX35"/>
<protein>
    <submittedName>
        <fullName evidence="4">GDP-6-deoxy-D-talose 4-dehydrogenase</fullName>
        <ecNumber evidence="4">1.1.1.135</ecNumber>
    </submittedName>
</protein>
<reference evidence="5" key="1">
    <citation type="submission" date="2017-05" db="EMBL/GenBank/DDBJ databases">
        <authorList>
            <person name="Rodrigo-Torres L."/>
            <person name="Arahal R. D."/>
            <person name="Lucena T."/>
        </authorList>
    </citation>
    <scope>NUCLEOTIDE SEQUENCE [LARGE SCALE GENOMIC DNA]</scope>
    <source>
        <strain evidence="5">CECT 8621</strain>
    </source>
</reference>
<dbReference type="OrthoDB" id="9779041at2"/>
<dbReference type="SUPFAM" id="SSF51735">
    <property type="entry name" value="NAD(P)-binding Rossmann-fold domains"/>
    <property type="match status" value="1"/>
</dbReference>